<dbReference type="OrthoDB" id="2353168at2"/>
<dbReference type="AlphaFoldDB" id="A0A4R3MV59"/>
<dbReference type="RefSeq" id="WP_132372485.1">
    <property type="nucleotide sequence ID" value="NZ_SMAN01000018.1"/>
</dbReference>
<comment type="caution">
    <text evidence="1">The sequence shown here is derived from an EMBL/GenBank/DDBJ whole genome shotgun (WGS) entry which is preliminary data.</text>
</comment>
<dbReference type="InterPro" id="IPR029068">
    <property type="entry name" value="Glyas_Bleomycin-R_OHBP_Dase"/>
</dbReference>
<evidence type="ECO:0000313" key="1">
    <source>
        <dbReference type="EMBL" id="TCT19386.1"/>
    </source>
</evidence>
<protein>
    <recommendedName>
        <fullName evidence="3">Glyoxalase/bleomycin resistance protein/dioxygenase superfamily protein</fullName>
    </recommendedName>
</protein>
<dbReference type="Proteomes" id="UP000294650">
    <property type="component" value="Unassembled WGS sequence"/>
</dbReference>
<accession>A0A4R3MV59</accession>
<evidence type="ECO:0008006" key="3">
    <source>
        <dbReference type="Google" id="ProtNLM"/>
    </source>
</evidence>
<dbReference type="Gene3D" id="3.10.180.10">
    <property type="entry name" value="2,3-Dihydroxybiphenyl 1,2-Dioxygenase, domain 1"/>
    <property type="match status" value="1"/>
</dbReference>
<dbReference type="EMBL" id="SMAN01000018">
    <property type="protein sequence ID" value="TCT19386.1"/>
    <property type="molecule type" value="Genomic_DNA"/>
</dbReference>
<gene>
    <name evidence="1" type="ORF">EDD68_11872</name>
</gene>
<keyword evidence="2" id="KW-1185">Reference proteome</keyword>
<proteinExistence type="predicted"/>
<reference evidence="1 2" key="1">
    <citation type="submission" date="2019-03" db="EMBL/GenBank/DDBJ databases">
        <title>Genomic Encyclopedia of Type Strains, Phase IV (KMG-IV): sequencing the most valuable type-strain genomes for metagenomic binning, comparative biology and taxonomic classification.</title>
        <authorList>
            <person name="Goeker M."/>
        </authorList>
    </citation>
    <scope>NUCLEOTIDE SEQUENCE [LARGE SCALE GENOMIC DNA]</scope>
    <source>
        <strain evidence="1 2">DSM 25894</strain>
    </source>
</reference>
<organism evidence="1 2">
    <name type="scientific">Melghiribacillus thermohalophilus</name>
    <dbReference type="NCBI Taxonomy" id="1324956"/>
    <lineage>
        <taxon>Bacteria</taxon>
        <taxon>Bacillati</taxon>
        <taxon>Bacillota</taxon>
        <taxon>Bacilli</taxon>
        <taxon>Bacillales</taxon>
        <taxon>Bacillaceae</taxon>
        <taxon>Melghiribacillus</taxon>
    </lineage>
</organism>
<evidence type="ECO:0000313" key="2">
    <source>
        <dbReference type="Proteomes" id="UP000294650"/>
    </source>
</evidence>
<dbReference type="SUPFAM" id="SSF54593">
    <property type="entry name" value="Glyoxalase/Bleomycin resistance protein/Dihydroxybiphenyl dioxygenase"/>
    <property type="match status" value="1"/>
</dbReference>
<sequence>MVQLFHYHWWLMNPEKMETFYKEMGFQVILRLGREHNETKSFNPPLEWDDFRHQPIAFRIIEMRKGKTNLTFGQGKRNQFDHIGFLVDHDEYKRILSNARQRGWKINEGDRRTFVATPWKFRIELQKRKNTVTNDEDMYIKRMSITLPFHQESPEVLAELFDAKAIREHPEHIKVMGDEWCLSFSHAEDLRLHSIEFDSQHSFQQVDPVGTILQSS</sequence>
<name>A0A4R3MV59_9BACI</name>